<sequence>MLWKNAMKIQKIKNIFPESRVSRYNMAAWQSLQGDSVYFIGREVRRAGDKGEPDTGVLKLFELDISGKIVHKRLIWKPMYEGVNLEDPRVIELQNENLLIGVTAVLRDKKGRPIPFPAIIKIDSHSSWNEELPPYLIINTFGPGKNMTPIDNITYFFRPESPKYNHKIFAFSLHHQLPRKLDDIDFPKNLYWAKWRIGTTMPPIWINETEALFIIHGITIQKIKGIRKYVYSIGRAKLTRNNNKFKVKVAEEPIITPDSFIKADGMPLVTELHSHRRVVYSCGGIIKKGNKDSLSLFVNVGDMTTFEVVLSMRELKEGLF</sequence>
<organism evidence="1 2">
    <name type="scientific">Candidatus Woesebacteria bacterium GW2011_GWA1_37_7</name>
    <dbReference type="NCBI Taxonomy" id="1618545"/>
    <lineage>
        <taxon>Bacteria</taxon>
        <taxon>Candidatus Woeseibacteriota</taxon>
    </lineage>
</organism>
<protein>
    <recommendedName>
        <fullName evidence="3">Glycosidase-related protein</fullName>
    </recommendedName>
</protein>
<dbReference type="InterPro" id="IPR023296">
    <property type="entry name" value="Glyco_hydro_beta-prop_sf"/>
</dbReference>
<dbReference type="EMBL" id="LBTI01000038">
    <property type="protein sequence ID" value="KKQ36765.1"/>
    <property type="molecule type" value="Genomic_DNA"/>
</dbReference>
<reference evidence="1 2" key="1">
    <citation type="journal article" date="2015" name="Nature">
        <title>rRNA introns, odd ribosomes, and small enigmatic genomes across a large radiation of phyla.</title>
        <authorList>
            <person name="Brown C.T."/>
            <person name="Hug L.A."/>
            <person name="Thomas B.C."/>
            <person name="Sharon I."/>
            <person name="Castelle C.J."/>
            <person name="Singh A."/>
            <person name="Wilkins M.J."/>
            <person name="Williams K.H."/>
            <person name="Banfield J.F."/>
        </authorList>
    </citation>
    <scope>NUCLEOTIDE SEQUENCE [LARGE SCALE GENOMIC DNA]</scope>
</reference>
<proteinExistence type="predicted"/>
<gene>
    <name evidence="1" type="ORF">US53_C0038G0005</name>
</gene>
<dbReference type="AlphaFoldDB" id="A0A0G0HDZ8"/>
<name>A0A0G0HDZ8_9BACT</name>
<comment type="caution">
    <text evidence="1">The sequence shown here is derived from an EMBL/GenBank/DDBJ whole genome shotgun (WGS) entry which is preliminary data.</text>
</comment>
<dbReference type="Proteomes" id="UP000034591">
    <property type="component" value="Unassembled WGS sequence"/>
</dbReference>
<evidence type="ECO:0000313" key="2">
    <source>
        <dbReference type="Proteomes" id="UP000034591"/>
    </source>
</evidence>
<accession>A0A0G0HDZ8</accession>
<dbReference type="SUPFAM" id="SSF75005">
    <property type="entry name" value="Arabinanase/levansucrase/invertase"/>
    <property type="match status" value="1"/>
</dbReference>
<evidence type="ECO:0000313" key="1">
    <source>
        <dbReference type="EMBL" id="KKQ36765.1"/>
    </source>
</evidence>
<dbReference type="Gene3D" id="2.115.10.20">
    <property type="entry name" value="Glycosyl hydrolase domain, family 43"/>
    <property type="match status" value="1"/>
</dbReference>
<evidence type="ECO:0008006" key="3">
    <source>
        <dbReference type="Google" id="ProtNLM"/>
    </source>
</evidence>